<evidence type="ECO:0000256" key="3">
    <source>
        <dbReference type="ARBA" id="ARBA00022692"/>
    </source>
</evidence>
<dbReference type="GO" id="GO:0048193">
    <property type="term" value="P:Golgi vesicle transport"/>
    <property type="evidence" value="ECO:0007669"/>
    <property type="project" value="InterPro"/>
</dbReference>
<evidence type="ECO:0000256" key="11">
    <source>
        <dbReference type="SAM" id="Phobius"/>
    </source>
</evidence>
<dbReference type="FunFam" id="1.20.58.90:FF:000004">
    <property type="entry name" value="Syntaxin 10"/>
    <property type="match status" value="1"/>
</dbReference>
<organism evidence="13 14">
    <name type="scientific">Sphaeroforma arctica JP610</name>
    <dbReference type="NCBI Taxonomy" id="667725"/>
    <lineage>
        <taxon>Eukaryota</taxon>
        <taxon>Ichthyosporea</taxon>
        <taxon>Ichthyophonida</taxon>
        <taxon>Sphaeroforma</taxon>
    </lineage>
</organism>
<dbReference type="Gene3D" id="1.20.5.110">
    <property type="match status" value="1"/>
</dbReference>
<feature type="coiled-coil region" evidence="9">
    <location>
        <begin position="186"/>
        <end position="213"/>
    </location>
</feature>
<evidence type="ECO:0000256" key="9">
    <source>
        <dbReference type="SAM" id="Coils"/>
    </source>
</evidence>
<dbReference type="AlphaFoldDB" id="A0A0L0G8F4"/>
<evidence type="ECO:0000256" key="7">
    <source>
        <dbReference type="ARBA" id="ARBA00023136"/>
    </source>
</evidence>
<dbReference type="GO" id="GO:0005794">
    <property type="term" value="C:Golgi apparatus"/>
    <property type="evidence" value="ECO:0007669"/>
    <property type="project" value="UniProtKB-SubCell"/>
</dbReference>
<comment type="subcellular location">
    <subcellularLocation>
        <location evidence="8">Golgi apparatus</location>
        <location evidence="8">trans-Golgi network membrane</location>
        <topology evidence="8">Single-pass type IV membrane protein</topology>
    </subcellularLocation>
</comment>
<keyword evidence="3 11" id="KW-0812">Transmembrane</keyword>
<protein>
    <recommendedName>
        <fullName evidence="12">t-SNARE coiled-coil homology domain-containing protein</fullName>
    </recommendedName>
</protein>
<dbReference type="GO" id="GO:0015031">
    <property type="term" value="P:protein transport"/>
    <property type="evidence" value="ECO:0007669"/>
    <property type="project" value="UniProtKB-KW"/>
</dbReference>
<evidence type="ECO:0000313" key="14">
    <source>
        <dbReference type="Proteomes" id="UP000054560"/>
    </source>
</evidence>
<evidence type="ECO:0000256" key="1">
    <source>
        <dbReference type="ARBA" id="ARBA00009063"/>
    </source>
</evidence>
<evidence type="ECO:0000256" key="6">
    <source>
        <dbReference type="ARBA" id="ARBA00023034"/>
    </source>
</evidence>
<feature type="compositionally biased region" description="Basic and acidic residues" evidence="10">
    <location>
        <begin position="109"/>
        <end position="118"/>
    </location>
</feature>
<keyword evidence="4" id="KW-0653">Protein transport</keyword>
<accession>A0A0L0G8F4</accession>
<evidence type="ECO:0000256" key="5">
    <source>
        <dbReference type="ARBA" id="ARBA00022989"/>
    </source>
</evidence>
<dbReference type="SUPFAM" id="SSF58038">
    <property type="entry name" value="SNARE fusion complex"/>
    <property type="match status" value="1"/>
</dbReference>
<name>A0A0L0G8F4_9EUKA</name>
<evidence type="ECO:0000259" key="12">
    <source>
        <dbReference type="PROSITE" id="PS50192"/>
    </source>
</evidence>
<dbReference type="GeneID" id="25903153"/>
<dbReference type="CDD" id="cd15851">
    <property type="entry name" value="SNARE_Syntaxin6"/>
    <property type="match status" value="1"/>
</dbReference>
<dbReference type="SUPFAM" id="SSF47661">
    <property type="entry name" value="t-snare proteins"/>
    <property type="match status" value="1"/>
</dbReference>
<keyword evidence="5 11" id="KW-1133">Transmembrane helix</keyword>
<evidence type="ECO:0000256" key="4">
    <source>
        <dbReference type="ARBA" id="ARBA00022927"/>
    </source>
</evidence>
<dbReference type="SMART" id="SM00397">
    <property type="entry name" value="t_SNARE"/>
    <property type="match status" value="1"/>
</dbReference>
<keyword evidence="6" id="KW-0333">Golgi apparatus</keyword>
<keyword evidence="9" id="KW-0175">Coiled coil</keyword>
<reference evidence="13 14" key="1">
    <citation type="submission" date="2011-02" db="EMBL/GenBank/DDBJ databases">
        <title>The Genome Sequence of Sphaeroforma arctica JP610.</title>
        <authorList>
            <consortium name="The Broad Institute Genome Sequencing Platform"/>
            <person name="Russ C."/>
            <person name="Cuomo C."/>
            <person name="Young S.K."/>
            <person name="Zeng Q."/>
            <person name="Gargeya S."/>
            <person name="Alvarado L."/>
            <person name="Berlin A."/>
            <person name="Chapman S.B."/>
            <person name="Chen Z."/>
            <person name="Freedman E."/>
            <person name="Gellesch M."/>
            <person name="Goldberg J."/>
            <person name="Griggs A."/>
            <person name="Gujja S."/>
            <person name="Heilman E."/>
            <person name="Heiman D."/>
            <person name="Howarth C."/>
            <person name="Mehta T."/>
            <person name="Neiman D."/>
            <person name="Pearson M."/>
            <person name="Roberts A."/>
            <person name="Saif S."/>
            <person name="Shea T."/>
            <person name="Shenoy N."/>
            <person name="Sisk P."/>
            <person name="Stolte C."/>
            <person name="Sykes S."/>
            <person name="White J."/>
            <person name="Yandava C."/>
            <person name="Burger G."/>
            <person name="Gray M.W."/>
            <person name="Holland P.W.H."/>
            <person name="King N."/>
            <person name="Lang F.B.F."/>
            <person name="Roger A.J."/>
            <person name="Ruiz-Trillo I."/>
            <person name="Haas B."/>
            <person name="Nusbaum C."/>
            <person name="Birren B."/>
        </authorList>
    </citation>
    <scope>NUCLEOTIDE SEQUENCE [LARGE SCALE GENOMIC DNA]</scope>
    <source>
        <strain evidence="13 14">JP610</strain>
    </source>
</reference>
<evidence type="ECO:0000313" key="13">
    <source>
        <dbReference type="EMBL" id="KNC85156.1"/>
    </source>
</evidence>
<dbReference type="Proteomes" id="UP000054560">
    <property type="component" value="Unassembled WGS sequence"/>
</dbReference>
<dbReference type="CDD" id="cd21443">
    <property type="entry name" value="SNARE_NTD_STX6_STX10"/>
    <property type="match status" value="1"/>
</dbReference>
<feature type="transmembrane region" description="Helical" evidence="11">
    <location>
        <begin position="227"/>
        <end position="246"/>
    </location>
</feature>
<dbReference type="InterPro" id="IPR010989">
    <property type="entry name" value="SNARE"/>
</dbReference>
<feature type="region of interest" description="Disordered" evidence="10">
    <location>
        <begin position="109"/>
        <end position="130"/>
    </location>
</feature>
<dbReference type="GO" id="GO:0016020">
    <property type="term" value="C:membrane"/>
    <property type="evidence" value="ECO:0007669"/>
    <property type="project" value="InterPro"/>
</dbReference>
<gene>
    <name evidence="13" type="ORF">SARC_02649</name>
</gene>
<dbReference type="PANTHER" id="PTHR12791">
    <property type="entry name" value="GOLGI SNARE BET1-RELATED"/>
    <property type="match status" value="1"/>
</dbReference>
<proteinExistence type="inferred from homology"/>
<dbReference type="EMBL" id="KQ241717">
    <property type="protein sequence ID" value="KNC85156.1"/>
    <property type="molecule type" value="Genomic_DNA"/>
</dbReference>
<feature type="domain" description="T-SNARE coiled-coil homology" evidence="12">
    <location>
        <begin position="155"/>
        <end position="217"/>
    </location>
</feature>
<keyword evidence="14" id="KW-1185">Reference proteome</keyword>
<dbReference type="InterPro" id="IPR015260">
    <property type="entry name" value="Syntaxin-6/10/61_N"/>
</dbReference>
<evidence type="ECO:0000256" key="10">
    <source>
        <dbReference type="SAM" id="MobiDB-lite"/>
    </source>
</evidence>
<dbReference type="Gene3D" id="1.20.58.90">
    <property type="match status" value="1"/>
</dbReference>
<keyword evidence="2" id="KW-0813">Transport</keyword>
<dbReference type="OrthoDB" id="546861at2759"/>
<dbReference type="eggNOG" id="KOG3202">
    <property type="taxonomic scope" value="Eukaryota"/>
</dbReference>
<keyword evidence="7 11" id="KW-0472">Membrane</keyword>
<dbReference type="Pfam" id="PF09177">
    <property type="entry name" value="STX6_10_61_N"/>
    <property type="match status" value="1"/>
</dbReference>
<dbReference type="InterPro" id="IPR000727">
    <property type="entry name" value="T_SNARE_dom"/>
</dbReference>
<comment type="similarity">
    <text evidence="1">Belongs to the syntaxin family.</text>
</comment>
<dbReference type="PROSITE" id="PS50192">
    <property type="entry name" value="T_SNARE"/>
    <property type="match status" value="1"/>
</dbReference>
<dbReference type="RefSeq" id="XP_014159058.1">
    <property type="nucleotide sequence ID" value="XM_014303583.1"/>
</dbReference>
<evidence type="ECO:0000256" key="2">
    <source>
        <dbReference type="ARBA" id="ARBA00022448"/>
    </source>
</evidence>
<evidence type="ECO:0000256" key="8">
    <source>
        <dbReference type="ARBA" id="ARBA00037801"/>
    </source>
</evidence>
<sequence length="247" mass="28598">MSIDDPFFVVKDEVEHSVDAVQQLYVRWRELQHSDLCGGDEYEWTANELKESIKSIEWDLEDLDETVSIVESNPVRFDITPEDMQMRKGFIADTCKAMKAIRDDVNSQATKAKEDKAARGQLMGPSTPHNKYEKLEQEMDRENDDFIDEQRKLHKLEMAEQDRNMEMVGDTVVNLKTLGKDIGRELDDHNVLLDDLDDQMERTESQLQRVVGKVEKILESVSDKKQYYAILILSVALIIMIILYVVL</sequence>
<dbReference type="STRING" id="667725.A0A0L0G8F4"/>